<dbReference type="InterPro" id="IPR052016">
    <property type="entry name" value="Bact_Sigma-Reg"/>
</dbReference>
<evidence type="ECO:0000313" key="4">
    <source>
        <dbReference type="EMBL" id="HBU99244.1"/>
    </source>
</evidence>
<reference evidence="6 7" key="1">
    <citation type="journal article" date="2018" name="Nat. Biotechnol.">
        <title>A standardized bacterial taxonomy based on genome phylogeny substantially revises the tree of life.</title>
        <authorList>
            <person name="Parks D.H."/>
            <person name="Chuvochina M."/>
            <person name="Waite D.W."/>
            <person name="Rinke C."/>
            <person name="Skarshewski A."/>
            <person name="Chaumeil P.A."/>
            <person name="Hugenholtz P."/>
        </authorList>
    </citation>
    <scope>NUCLEOTIDE SEQUENCE [LARGE SCALE GENOMIC DNA]</scope>
    <source>
        <strain evidence="4">UBA8707</strain>
        <strain evidence="5">UBA9881</strain>
    </source>
</reference>
<dbReference type="PANTHER" id="PTHR43156:SF2">
    <property type="entry name" value="STAGE II SPORULATION PROTEIN E"/>
    <property type="match status" value="1"/>
</dbReference>
<evidence type="ECO:0000313" key="5">
    <source>
        <dbReference type="EMBL" id="HCW69384.1"/>
    </source>
</evidence>
<dbReference type="Proteomes" id="UP000264179">
    <property type="component" value="Unassembled WGS sequence"/>
</dbReference>
<dbReference type="SUPFAM" id="SSF52172">
    <property type="entry name" value="CheY-like"/>
    <property type="match status" value="1"/>
</dbReference>
<name>A0A358HWQ9_9PROT</name>
<dbReference type="EMBL" id="DOOG01000129">
    <property type="protein sequence ID" value="HBU99244.1"/>
    <property type="molecule type" value="Genomic_DNA"/>
</dbReference>
<evidence type="ECO:0000256" key="1">
    <source>
        <dbReference type="ARBA" id="ARBA00022801"/>
    </source>
</evidence>
<dbReference type="PROSITE" id="PS50110">
    <property type="entry name" value="RESPONSE_REGULATORY"/>
    <property type="match status" value="1"/>
</dbReference>
<dbReference type="Proteomes" id="UP000264753">
    <property type="component" value="Unassembled WGS sequence"/>
</dbReference>
<organism evidence="4 7">
    <name type="scientific">Thalassospira lucentensis</name>
    <dbReference type="NCBI Taxonomy" id="168935"/>
    <lineage>
        <taxon>Bacteria</taxon>
        <taxon>Pseudomonadati</taxon>
        <taxon>Pseudomonadota</taxon>
        <taxon>Alphaproteobacteria</taxon>
        <taxon>Rhodospirillales</taxon>
        <taxon>Thalassospiraceae</taxon>
        <taxon>Thalassospira</taxon>
    </lineage>
</organism>
<feature type="modified residue" description="4-aspartylphosphate" evidence="2">
    <location>
        <position position="350"/>
    </location>
</feature>
<dbReference type="Gene3D" id="3.60.40.10">
    <property type="entry name" value="PPM-type phosphatase domain"/>
    <property type="match status" value="1"/>
</dbReference>
<dbReference type="PANTHER" id="PTHR43156">
    <property type="entry name" value="STAGE II SPORULATION PROTEIN E-RELATED"/>
    <property type="match status" value="1"/>
</dbReference>
<dbReference type="InterPro" id="IPR001932">
    <property type="entry name" value="PPM-type_phosphatase-like_dom"/>
</dbReference>
<accession>A0A358HWQ9</accession>
<dbReference type="SMART" id="SM00331">
    <property type="entry name" value="PP2C_SIG"/>
    <property type="match status" value="1"/>
</dbReference>
<gene>
    <name evidence="4" type="ORF">DEF21_15270</name>
    <name evidence="5" type="ORF">DHR80_19715</name>
</gene>
<dbReference type="Gene3D" id="3.30.565.10">
    <property type="entry name" value="Histidine kinase-like ATPase, C-terminal domain"/>
    <property type="match status" value="1"/>
</dbReference>
<evidence type="ECO:0000313" key="6">
    <source>
        <dbReference type="Proteomes" id="UP000264179"/>
    </source>
</evidence>
<dbReference type="InterPro" id="IPR036457">
    <property type="entry name" value="PPM-type-like_dom_sf"/>
</dbReference>
<dbReference type="AlphaFoldDB" id="A0A358HWQ9"/>
<keyword evidence="2" id="KW-0597">Phosphoprotein</keyword>
<dbReference type="EMBL" id="DPOP01000153">
    <property type="protein sequence ID" value="HCW69384.1"/>
    <property type="molecule type" value="Genomic_DNA"/>
</dbReference>
<dbReference type="InterPro" id="IPR036890">
    <property type="entry name" value="HATPase_C_sf"/>
</dbReference>
<evidence type="ECO:0000256" key="2">
    <source>
        <dbReference type="PROSITE-ProRule" id="PRU00169"/>
    </source>
</evidence>
<dbReference type="InterPro" id="IPR001789">
    <property type="entry name" value="Sig_transdc_resp-reg_receiver"/>
</dbReference>
<dbReference type="InterPro" id="IPR011006">
    <property type="entry name" value="CheY-like_superfamily"/>
</dbReference>
<proteinExistence type="predicted"/>
<dbReference type="GO" id="GO:0016791">
    <property type="term" value="F:phosphatase activity"/>
    <property type="evidence" value="ECO:0007669"/>
    <property type="project" value="TreeGrafter"/>
</dbReference>
<dbReference type="RefSeq" id="WP_276653925.1">
    <property type="nucleotide sequence ID" value="NZ_DOOG01000129.1"/>
</dbReference>
<dbReference type="GO" id="GO:0000160">
    <property type="term" value="P:phosphorelay signal transduction system"/>
    <property type="evidence" value="ECO:0007669"/>
    <property type="project" value="InterPro"/>
</dbReference>
<dbReference type="SMART" id="SM00448">
    <property type="entry name" value="REC"/>
    <property type="match status" value="1"/>
</dbReference>
<dbReference type="Pfam" id="PF13581">
    <property type="entry name" value="HATPase_c_2"/>
    <property type="match status" value="1"/>
</dbReference>
<dbReference type="Pfam" id="PF07228">
    <property type="entry name" value="SpoIIE"/>
    <property type="match status" value="1"/>
</dbReference>
<evidence type="ECO:0000313" key="7">
    <source>
        <dbReference type="Proteomes" id="UP000264753"/>
    </source>
</evidence>
<dbReference type="Gene3D" id="3.40.50.2300">
    <property type="match status" value="1"/>
</dbReference>
<protein>
    <submittedName>
        <fullName evidence="4">Transcriptional regulator</fullName>
    </submittedName>
</protein>
<evidence type="ECO:0000259" key="3">
    <source>
        <dbReference type="PROSITE" id="PS50110"/>
    </source>
</evidence>
<sequence>MESDIDDHSPLTVAVPQSLSSDDVESLLTGANIWDRSDPIPFEHVIGNSPEDLSNSARFSCCLLPSDPGREWLGSLIRLNSDNFIECFDGMDLGDLCPIIGSDPKSKHHLLVCLSTRSAYHLPVARKFVTALRHRGLIKEATAPAVEMAVQEAFANSLIHGNLALTTSGRLSMDRFNELGDETKKRLASTTYGDRAIVLTAKKRKNGHIVISINDQGAGFTPRKETDETTMPGQESTFGRGLPLIKSLCHSVTFARGGRTIKLTFDQIESDVLSADPAFIREFDAQGSIDAALRTPQNATILIADDTMLSREIIASYLRSDGFTNLVFAKDGEDALAQAKAHNPDLIILDIIMPKLDGYEVCKALRADPQFAETPIIAQTALEENEGRTRIFDDGATDLILKPLNKAELIARTKIHLENRLLVKQLRAYRERTQSELDLARDMQENLNPAPEQYRGTGFDYGMRISATFQMSSELGGDMWGLVPIDEQRFGVYIVDFAGHGLGAALNTFRLHSLIWSDQIRDPDPGAYLSNLNRHLKGLLPIGQYATMLYGIIDRSQKTFSYASAACTSPVLGDSTTGAARYLDGSGVPLGVIRDARYETREVPFDQNSFLLLYSDALIETTLDDGQFLSEEKLLSMVHQTVMESSSDVDLAAQIADQFMDRAPVQLSDDFTVVSLQSANGANGFTARDETQ</sequence>
<dbReference type="CDD" id="cd16936">
    <property type="entry name" value="HATPase_RsbW-like"/>
    <property type="match status" value="1"/>
</dbReference>
<dbReference type="Pfam" id="PF00072">
    <property type="entry name" value="Response_reg"/>
    <property type="match status" value="1"/>
</dbReference>
<feature type="domain" description="Response regulatory" evidence="3">
    <location>
        <begin position="300"/>
        <end position="417"/>
    </location>
</feature>
<keyword evidence="1" id="KW-0378">Hydrolase</keyword>
<dbReference type="InterPro" id="IPR003594">
    <property type="entry name" value="HATPase_dom"/>
</dbReference>
<comment type="caution">
    <text evidence="4">The sequence shown here is derived from an EMBL/GenBank/DDBJ whole genome shotgun (WGS) entry which is preliminary data.</text>
</comment>